<keyword evidence="2" id="KW-0808">Transferase</keyword>
<proteinExistence type="predicted"/>
<dbReference type="Pfam" id="PF00534">
    <property type="entry name" value="Glycos_transf_1"/>
    <property type="match status" value="1"/>
</dbReference>
<evidence type="ECO:0000313" key="3">
    <source>
        <dbReference type="Proteomes" id="UP000034163"/>
    </source>
</evidence>
<dbReference type="PANTHER" id="PTHR45947:SF14">
    <property type="entry name" value="SLL1723 PROTEIN"/>
    <property type="match status" value="1"/>
</dbReference>
<dbReference type="AlphaFoldDB" id="A0A0G0WXH7"/>
<evidence type="ECO:0000313" key="2">
    <source>
        <dbReference type="EMBL" id="KKS17455.1"/>
    </source>
</evidence>
<organism evidence="2 3">
    <name type="scientific">candidate division WWE3 bacterium GW2011_GWB1_41_6</name>
    <dbReference type="NCBI Taxonomy" id="1619112"/>
    <lineage>
        <taxon>Bacteria</taxon>
        <taxon>Katanobacteria</taxon>
    </lineage>
</organism>
<name>A0A0G0WXH7_UNCKA</name>
<comment type="caution">
    <text evidence="2">The sequence shown here is derived from an EMBL/GenBank/DDBJ whole genome shotgun (WGS) entry which is preliminary data.</text>
</comment>
<accession>A0A0G0WXH7</accession>
<dbReference type="SUPFAM" id="SSF53756">
    <property type="entry name" value="UDP-Glycosyltransferase/glycogen phosphorylase"/>
    <property type="match status" value="1"/>
</dbReference>
<dbReference type="Gene3D" id="3.40.50.2000">
    <property type="entry name" value="Glycogen Phosphorylase B"/>
    <property type="match status" value="2"/>
</dbReference>
<dbReference type="PANTHER" id="PTHR45947">
    <property type="entry name" value="SULFOQUINOVOSYL TRANSFERASE SQD2"/>
    <property type="match status" value="1"/>
</dbReference>
<dbReference type="EMBL" id="LCBS01000002">
    <property type="protein sequence ID" value="KKS17455.1"/>
    <property type="molecule type" value="Genomic_DNA"/>
</dbReference>
<sequence length="404" mass="44933">MDKIAKKKILYFIPEFPRLTETFIEREVRKLIELGNLDIRVFSLQKASGKASDGVIGITDYRRLNMHACYKALGYLFKNTHSVLSAWNLVKRDSSHNFASRLYLFLKSLGYTYLIEQFHPDHIHVHFLSDPSTVVMIASEILRIPFSISGHARDVFVEGTLLKEKAEKAKFITICNTYAYDKFVSVAGGESLNKVRKLYHGVEITEHGSDEDKVEGQRPIILSVARLVEKKGLKYLIEASAILKKSGVVHEVHIIGPGPLYEGLVDLIKKKELVDTVYIDGKGSGLPHDEVSRFYAKADIFVLPSIETGEGDADGVPTVVIEAAMHRIPVIATEAGSMKDLIEHGHTGIIVPQRDPVAIATEIERLLGDPVLRIKLGEVASLRAGKLFDIGENISKLEILLLEG</sequence>
<dbReference type="Proteomes" id="UP000034163">
    <property type="component" value="Unassembled WGS sequence"/>
</dbReference>
<dbReference type="GO" id="GO:0016757">
    <property type="term" value="F:glycosyltransferase activity"/>
    <property type="evidence" value="ECO:0007669"/>
    <property type="project" value="InterPro"/>
</dbReference>
<dbReference type="InterPro" id="IPR050194">
    <property type="entry name" value="Glycosyltransferase_grp1"/>
</dbReference>
<reference evidence="2 3" key="1">
    <citation type="journal article" date="2015" name="Nature">
        <title>rRNA introns, odd ribosomes, and small enigmatic genomes across a large radiation of phyla.</title>
        <authorList>
            <person name="Brown C.T."/>
            <person name="Hug L.A."/>
            <person name="Thomas B.C."/>
            <person name="Sharon I."/>
            <person name="Castelle C.J."/>
            <person name="Singh A."/>
            <person name="Wilkins M.J."/>
            <person name="Williams K.H."/>
            <person name="Banfield J.F."/>
        </authorList>
    </citation>
    <scope>NUCLEOTIDE SEQUENCE [LARGE SCALE GENOMIC DNA]</scope>
</reference>
<feature type="domain" description="Glycosyl transferase family 1" evidence="1">
    <location>
        <begin position="215"/>
        <end position="379"/>
    </location>
</feature>
<gene>
    <name evidence="2" type="ORF">UU72_C0002G0038</name>
</gene>
<evidence type="ECO:0000259" key="1">
    <source>
        <dbReference type="Pfam" id="PF00534"/>
    </source>
</evidence>
<dbReference type="InterPro" id="IPR001296">
    <property type="entry name" value="Glyco_trans_1"/>
</dbReference>
<protein>
    <submittedName>
        <fullName evidence="2">Glycosyltransferase</fullName>
    </submittedName>
</protein>